<feature type="transmembrane region" description="Helical" evidence="1">
    <location>
        <begin position="70"/>
        <end position="90"/>
    </location>
</feature>
<dbReference type="EMBL" id="JBJUIK010000004">
    <property type="protein sequence ID" value="KAL3530134.1"/>
    <property type="molecule type" value="Genomic_DNA"/>
</dbReference>
<keyword evidence="3" id="KW-1185">Reference proteome</keyword>
<keyword evidence="1" id="KW-1133">Transmembrane helix</keyword>
<proteinExistence type="predicted"/>
<accession>A0ABD3AG34</accession>
<name>A0ABD3AG34_9GENT</name>
<organism evidence="2 3">
    <name type="scientific">Cinchona calisaya</name>
    <dbReference type="NCBI Taxonomy" id="153742"/>
    <lineage>
        <taxon>Eukaryota</taxon>
        <taxon>Viridiplantae</taxon>
        <taxon>Streptophyta</taxon>
        <taxon>Embryophyta</taxon>
        <taxon>Tracheophyta</taxon>
        <taxon>Spermatophyta</taxon>
        <taxon>Magnoliopsida</taxon>
        <taxon>eudicotyledons</taxon>
        <taxon>Gunneridae</taxon>
        <taxon>Pentapetalae</taxon>
        <taxon>asterids</taxon>
        <taxon>lamiids</taxon>
        <taxon>Gentianales</taxon>
        <taxon>Rubiaceae</taxon>
        <taxon>Cinchonoideae</taxon>
        <taxon>Cinchoneae</taxon>
        <taxon>Cinchona</taxon>
    </lineage>
</organism>
<keyword evidence="1" id="KW-0812">Transmembrane</keyword>
<evidence type="ECO:0000313" key="2">
    <source>
        <dbReference type="EMBL" id="KAL3530134.1"/>
    </source>
</evidence>
<sequence length="111" mass="12416">MWVQLWNIPIHLINRGMGMKLGNIIGQSSGVIIPSIGGKEGRHVKVLTKIDITQPLIRGDMVTLGGNKRWIDFTKIALIFVTNAVLLVIVRRTIPSRQKLTRIPMHNLETG</sequence>
<evidence type="ECO:0000256" key="1">
    <source>
        <dbReference type="SAM" id="Phobius"/>
    </source>
</evidence>
<dbReference type="AlphaFoldDB" id="A0ABD3AG34"/>
<protein>
    <recommendedName>
        <fullName evidence="4">DUF4283 domain-containing protein</fullName>
    </recommendedName>
</protein>
<dbReference type="Proteomes" id="UP001630127">
    <property type="component" value="Unassembled WGS sequence"/>
</dbReference>
<evidence type="ECO:0008006" key="4">
    <source>
        <dbReference type="Google" id="ProtNLM"/>
    </source>
</evidence>
<gene>
    <name evidence="2" type="ORF">ACH5RR_009456</name>
</gene>
<keyword evidence="1" id="KW-0472">Membrane</keyword>
<reference evidence="2 3" key="1">
    <citation type="submission" date="2024-11" db="EMBL/GenBank/DDBJ databases">
        <title>A near-complete genome assembly of Cinchona calisaya.</title>
        <authorList>
            <person name="Lian D.C."/>
            <person name="Zhao X.W."/>
            <person name="Wei L."/>
        </authorList>
    </citation>
    <scope>NUCLEOTIDE SEQUENCE [LARGE SCALE GENOMIC DNA]</scope>
    <source>
        <tissue evidence="2">Nenye</tissue>
    </source>
</reference>
<comment type="caution">
    <text evidence="2">The sequence shown here is derived from an EMBL/GenBank/DDBJ whole genome shotgun (WGS) entry which is preliminary data.</text>
</comment>
<evidence type="ECO:0000313" key="3">
    <source>
        <dbReference type="Proteomes" id="UP001630127"/>
    </source>
</evidence>